<accession>A0A813H2Q6</accession>
<reference evidence="4" key="1">
    <citation type="submission" date="2021-02" db="EMBL/GenBank/DDBJ databases">
        <authorList>
            <person name="Dougan E. K."/>
            <person name="Rhodes N."/>
            <person name="Thang M."/>
            <person name="Chan C."/>
        </authorList>
    </citation>
    <scope>NUCLEOTIDE SEQUENCE</scope>
</reference>
<dbReference type="OrthoDB" id="8062037at2759"/>
<dbReference type="SMART" id="SM00184">
    <property type="entry name" value="RING"/>
    <property type="match status" value="1"/>
</dbReference>
<feature type="region of interest" description="Disordered" evidence="1">
    <location>
        <begin position="102"/>
        <end position="132"/>
    </location>
</feature>
<evidence type="ECO:0000256" key="1">
    <source>
        <dbReference type="SAM" id="MobiDB-lite"/>
    </source>
</evidence>
<evidence type="ECO:0000313" key="5">
    <source>
        <dbReference type="Proteomes" id="UP000654075"/>
    </source>
</evidence>
<comment type="caution">
    <text evidence="4">The sequence shown here is derived from an EMBL/GenBank/DDBJ whole genome shotgun (WGS) entry which is preliminary data.</text>
</comment>
<dbReference type="Proteomes" id="UP000654075">
    <property type="component" value="Unassembled WGS sequence"/>
</dbReference>
<keyword evidence="2" id="KW-0472">Membrane</keyword>
<sequence length="193" mass="21251">MVDVYPTTQDLYIQVFVAGLGFSLLGFIVKRSLQDQAERVAARRSARARERDVLLDLFEELWPNEVMEAPDGSELLLADVDGEEEDSDEAPLCSICMQVLGGESEKSPPRAEDPGSSVSTAGPSEFQECSERAPGLRTEQVICFSCPGRHKFHRPCIRSWVMLGRATCPVCKFDMRGCESQPTADCVDSADLS</sequence>
<gene>
    <name evidence="4" type="ORF">PGLA1383_LOCUS47972</name>
</gene>
<keyword evidence="2" id="KW-1133">Transmembrane helix</keyword>
<dbReference type="InterPro" id="IPR001841">
    <property type="entry name" value="Znf_RING"/>
</dbReference>
<proteinExistence type="predicted"/>
<evidence type="ECO:0000313" key="4">
    <source>
        <dbReference type="EMBL" id="CAE8631974.1"/>
    </source>
</evidence>
<name>A0A813H2Q6_POLGL</name>
<organism evidence="4 5">
    <name type="scientific">Polarella glacialis</name>
    <name type="common">Dinoflagellate</name>
    <dbReference type="NCBI Taxonomy" id="89957"/>
    <lineage>
        <taxon>Eukaryota</taxon>
        <taxon>Sar</taxon>
        <taxon>Alveolata</taxon>
        <taxon>Dinophyceae</taxon>
        <taxon>Suessiales</taxon>
        <taxon>Suessiaceae</taxon>
        <taxon>Polarella</taxon>
    </lineage>
</organism>
<dbReference type="SUPFAM" id="SSF57850">
    <property type="entry name" value="RING/U-box"/>
    <property type="match status" value="1"/>
</dbReference>
<dbReference type="AlphaFoldDB" id="A0A813H2Q6"/>
<dbReference type="Gene3D" id="3.30.40.10">
    <property type="entry name" value="Zinc/RING finger domain, C3HC4 (zinc finger)"/>
    <property type="match status" value="1"/>
</dbReference>
<evidence type="ECO:0000259" key="3">
    <source>
        <dbReference type="SMART" id="SM00184"/>
    </source>
</evidence>
<feature type="domain" description="RING-type" evidence="3">
    <location>
        <begin position="93"/>
        <end position="171"/>
    </location>
</feature>
<evidence type="ECO:0000256" key="2">
    <source>
        <dbReference type="SAM" id="Phobius"/>
    </source>
</evidence>
<keyword evidence="2" id="KW-0812">Transmembrane</keyword>
<dbReference type="InterPro" id="IPR013083">
    <property type="entry name" value="Znf_RING/FYVE/PHD"/>
</dbReference>
<feature type="transmembrane region" description="Helical" evidence="2">
    <location>
        <begin position="12"/>
        <end position="29"/>
    </location>
</feature>
<dbReference type="EMBL" id="CAJNNV010030265">
    <property type="protein sequence ID" value="CAE8631974.1"/>
    <property type="molecule type" value="Genomic_DNA"/>
</dbReference>
<keyword evidence="5" id="KW-1185">Reference proteome</keyword>
<feature type="compositionally biased region" description="Basic and acidic residues" evidence="1">
    <location>
        <begin position="103"/>
        <end position="113"/>
    </location>
</feature>
<dbReference type="CDD" id="cd16448">
    <property type="entry name" value="RING-H2"/>
    <property type="match status" value="1"/>
</dbReference>
<protein>
    <recommendedName>
        <fullName evidence="3">RING-type domain-containing protein</fullName>
    </recommendedName>
</protein>